<accession>A0A6D2CAY8</accession>
<sequence length="77" mass="9287">MFQYKLMLFGFPDLCRDYDDVLLHLKQVPPQRAVTETLEQCYLIDMQTGHKYEISFDNKGLFVKDFKERENEYLKSD</sequence>
<dbReference type="GeneID" id="60656977"/>
<reference evidence="1 2" key="1">
    <citation type="journal article" date="2014" name="Genome Announc.">
        <title>Draft genome sequences of eight enterohepatic helicobacter species isolated from both laboratory and wild rodents.</title>
        <authorList>
            <person name="Sheh A."/>
            <person name="Shen Z."/>
            <person name="Fox J.G."/>
        </authorList>
    </citation>
    <scope>NUCLEOTIDE SEQUENCE [LARGE SCALE GENOMIC DNA]</scope>
    <source>
        <strain evidence="1 2">Missouri</strain>
    </source>
</reference>
<proteinExistence type="predicted"/>
<name>A0A6D2CAY8_9HELI</name>
<dbReference type="AlphaFoldDB" id="A0A6D2CAY8"/>
<dbReference type="Proteomes" id="UP000029870">
    <property type="component" value="Unassembled WGS sequence"/>
</dbReference>
<evidence type="ECO:0000313" key="2">
    <source>
        <dbReference type="Proteomes" id="UP000029870"/>
    </source>
</evidence>
<organism evidence="1 2">
    <name type="scientific">Helicobacter bilis</name>
    <dbReference type="NCBI Taxonomy" id="37372"/>
    <lineage>
        <taxon>Bacteria</taxon>
        <taxon>Pseudomonadati</taxon>
        <taxon>Campylobacterota</taxon>
        <taxon>Epsilonproteobacteria</taxon>
        <taxon>Campylobacterales</taxon>
        <taxon>Helicobacteraceae</taxon>
        <taxon>Helicobacter</taxon>
    </lineage>
</organism>
<gene>
    <name evidence="1" type="ORF">LS77_005250</name>
</gene>
<protein>
    <submittedName>
        <fullName evidence="1">Uncharacterized protein</fullName>
    </submittedName>
</protein>
<dbReference type="RefSeq" id="WP_004087577.1">
    <property type="nucleotide sequence ID" value="NZ_CALESD010000004.1"/>
</dbReference>
<evidence type="ECO:0000313" key="1">
    <source>
        <dbReference type="EMBL" id="TLE04780.1"/>
    </source>
</evidence>
<comment type="caution">
    <text evidence="1">The sequence shown here is derived from an EMBL/GenBank/DDBJ whole genome shotgun (WGS) entry which is preliminary data.</text>
</comment>
<dbReference type="EMBL" id="JRPH02000012">
    <property type="protein sequence ID" value="TLE04780.1"/>
    <property type="molecule type" value="Genomic_DNA"/>
</dbReference>